<dbReference type="EC" id="2.3.-.-" evidence="8"/>
<feature type="region of interest" description="Disordered" evidence="9">
    <location>
        <begin position="155"/>
        <end position="233"/>
    </location>
</feature>
<accession>A0AAW0YPC9</accession>
<keyword evidence="8" id="KW-0808">Transferase</keyword>
<feature type="transmembrane region" description="Helical" evidence="8">
    <location>
        <begin position="569"/>
        <end position="589"/>
    </location>
</feature>
<reference evidence="10 11" key="1">
    <citation type="journal article" date="2024" name="bioRxiv">
        <title>Comparative genomics of Cryptococcus and Kwoniella reveals pathogenesis evolution and contrasting karyotype dynamics via intercentromeric recombination or chromosome fusion.</title>
        <authorList>
            <person name="Coelho M.A."/>
            <person name="David-Palma M."/>
            <person name="Shea T."/>
            <person name="Bowers K."/>
            <person name="McGinley-Smith S."/>
            <person name="Mohammad A.W."/>
            <person name="Gnirke A."/>
            <person name="Yurkov A.M."/>
            <person name="Nowrousian M."/>
            <person name="Sun S."/>
            <person name="Cuomo C.A."/>
            <person name="Heitman J."/>
        </authorList>
    </citation>
    <scope>NUCLEOTIDE SEQUENCE [LARGE SCALE GENOMIC DNA]</scope>
    <source>
        <strain evidence="10 11">CBS 13917</strain>
    </source>
</reference>
<protein>
    <recommendedName>
        <fullName evidence="8">GPI-anchored wall transfer protein</fullName>
        <ecNumber evidence="8">2.3.-.-</ecNumber>
    </recommendedName>
</protein>
<dbReference type="PANTHER" id="PTHR20661:SF0">
    <property type="entry name" value="PHOSPHATIDYLINOSITOL-GLYCAN BIOSYNTHESIS CLASS W PROTEIN"/>
    <property type="match status" value="1"/>
</dbReference>
<dbReference type="RefSeq" id="XP_066802319.1">
    <property type="nucleotide sequence ID" value="XM_066946940.1"/>
</dbReference>
<feature type="transmembrane region" description="Helical" evidence="8">
    <location>
        <begin position="247"/>
        <end position="265"/>
    </location>
</feature>
<dbReference type="InterPro" id="IPR009447">
    <property type="entry name" value="PIGW/GWT1"/>
</dbReference>
<feature type="transmembrane region" description="Helical" evidence="8">
    <location>
        <begin position="539"/>
        <end position="557"/>
    </location>
</feature>
<evidence type="ECO:0000256" key="6">
    <source>
        <dbReference type="ARBA" id="ARBA00022989"/>
    </source>
</evidence>
<evidence type="ECO:0000256" key="9">
    <source>
        <dbReference type="SAM" id="MobiDB-lite"/>
    </source>
</evidence>
<comment type="subcellular location">
    <subcellularLocation>
        <location evidence="8">Endoplasmic reticulum membrane</location>
        <topology evidence="8">Multi-pass membrane protein</topology>
    </subcellularLocation>
    <subcellularLocation>
        <location evidence="1">Membrane</location>
        <topology evidence="1">Multi-pass membrane protein</topology>
    </subcellularLocation>
</comment>
<dbReference type="GO" id="GO:0072659">
    <property type="term" value="P:protein localization to plasma membrane"/>
    <property type="evidence" value="ECO:0007669"/>
    <property type="project" value="TreeGrafter"/>
</dbReference>
<comment type="function">
    <text evidence="8">A acetyltransferase, which acetylates the inositol ring of phosphatidylinositol during biosynthesis of GPI-anchor.</text>
</comment>
<evidence type="ECO:0000313" key="10">
    <source>
        <dbReference type="EMBL" id="KAK8853133.1"/>
    </source>
</evidence>
<keyword evidence="6 8" id="KW-1133">Transmembrane helix</keyword>
<comment type="similarity">
    <text evidence="3 8">Belongs to the PIGW family.</text>
</comment>
<dbReference type="GO" id="GO:0006506">
    <property type="term" value="P:GPI anchor biosynthetic process"/>
    <property type="evidence" value="ECO:0007669"/>
    <property type="project" value="UniProtKB-KW"/>
</dbReference>
<name>A0AAW0YPC9_9TREE</name>
<feature type="transmembrane region" description="Helical" evidence="8">
    <location>
        <begin position="285"/>
        <end position="302"/>
    </location>
</feature>
<dbReference type="GO" id="GO:0005789">
    <property type="term" value="C:endoplasmic reticulum membrane"/>
    <property type="evidence" value="ECO:0007669"/>
    <property type="project" value="UniProtKB-SubCell"/>
</dbReference>
<dbReference type="EMBL" id="JBCAWK010000007">
    <property type="protein sequence ID" value="KAK8853133.1"/>
    <property type="molecule type" value="Genomic_DNA"/>
</dbReference>
<keyword evidence="8" id="KW-0012">Acyltransferase</keyword>
<evidence type="ECO:0000256" key="5">
    <source>
        <dbReference type="ARBA" id="ARBA00022692"/>
    </source>
</evidence>
<dbReference type="KEGG" id="kne:92181092"/>
<gene>
    <name evidence="10" type="ORF">IAR55_003834</name>
</gene>
<dbReference type="Pfam" id="PF06423">
    <property type="entry name" value="GWT1"/>
    <property type="match status" value="2"/>
</dbReference>
<comment type="caution">
    <text evidence="10">The sequence shown here is derived from an EMBL/GenBank/DDBJ whole genome shotgun (WGS) entry which is preliminary data.</text>
</comment>
<evidence type="ECO:0000256" key="1">
    <source>
        <dbReference type="ARBA" id="ARBA00004141"/>
    </source>
</evidence>
<feature type="transmembrane region" description="Helical" evidence="8">
    <location>
        <begin position="352"/>
        <end position="370"/>
    </location>
</feature>
<comment type="pathway">
    <text evidence="2 8">Glycolipid biosynthesis; glycosylphosphatidylinositol-anchor biosynthesis.</text>
</comment>
<feature type="transmembrane region" description="Helical" evidence="8">
    <location>
        <begin position="20"/>
        <end position="40"/>
    </location>
</feature>
<evidence type="ECO:0000256" key="4">
    <source>
        <dbReference type="ARBA" id="ARBA00022502"/>
    </source>
</evidence>
<keyword evidence="7 8" id="KW-0472">Membrane</keyword>
<evidence type="ECO:0000256" key="8">
    <source>
        <dbReference type="RuleBase" id="RU280819"/>
    </source>
</evidence>
<feature type="transmembrane region" description="Helical" evidence="8">
    <location>
        <begin position="471"/>
        <end position="493"/>
    </location>
</feature>
<keyword evidence="5 8" id="KW-0812">Transmembrane</keyword>
<feature type="transmembrane region" description="Helical" evidence="8">
    <location>
        <begin position="505"/>
        <end position="527"/>
    </location>
</feature>
<keyword evidence="8" id="KW-0256">Endoplasmic reticulum</keyword>
<sequence length="596" mass="65259">MSDYKSAKEAFVTDNPGSSIWSINAVSLVAWTSHILYMAVSHRYGSSFLIDFLTSVLPFVIAVTTASASPILYNLSLVSVSALFHFTKSTSASSKTYTAINGDYITRRDKKSAGQWLDESDSDEEPAQHAPASSSYHATPIKLPSQVIGFVTAHSLSPSPSPVSPSPSTLSVEDPLASAGSRLNKRRLSPQPSPDAHTVDILPTPEFPETDGLSGSPRNYPTRSRRRTAGTTVGPITEKQRLPFLSVYRAHMVIMTVVCILAVDFEVFPRWQGKCEDFGTSLMDVGVGSFVFSLGLVSTKALTPSPTGIRSNPLFDIALAFRKSAPVLVLGIIRLLMVKGVEYPEHVTEYGVHWNFFFTLAFLPVLGVAVRPLRRWVKWSVLGMTISMTQQTLLTYFNLQPFLLSPSRPNLLAANKEGISSLPGYLAIFFIGLETGEHVLRLTEPAPRKLVVTQTVEEHVRSHYEKRRTELVLELFGYGVAWWCALSCSLVAGGAVSRRLANTPYVFWVAAFNTTFLFGNLLLELALSESNIPPLLEAINKNGLVIFLVANLLTGLANVSMETMYASRGMAMAVLGVYTWAVCGVGWALRGKRLKI</sequence>
<dbReference type="GeneID" id="92181092"/>
<keyword evidence="11" id="KW-1185">Reference proteome</keyword>
<organism evidence="10 11">
    <name type="scientific">Kwoniella newhampshirensis</name>
    <dbReference type="NCBI Taxonomy" id="1651941"/>
    <lineage>
        <taxon>Eukaryota</taxon>
        <taxon>Fungi</taxon>
        <taxon>Dikarya</taxon>
        <taxon>Basidiomycota</taxon>
        <taxon>Agaricomycotina</taxon>
        <taxon>Tremellomycetes</taxon>
        <taxon>Tremellales</taxon>
        <taxon>Cryptococcaceae</taxon>
        <taxon>Kwoniella</taxon>
    </lineage>
</organism>
<dbReference type="AlphaFoldDB" id="A0AAW0YPC9"/>
<evidence type="ECO:0000256" key="2">
    <source>
        <dbReference type="ARBA" id="ARBA00004687"/>
    </source>
</evidence>
<keyword evidence="4 8" id="KW-0337">GPI-anchor biosynthesis</keyword>
<dbReference type="Proteomes" id="UP001388673">
    <property type="component" value="Unassembled WGS sequence"/>
</dbReference>
<dbReference type="GO" id="GO:0032216">
    <property type="term" value="F:glucosaminyl-phosphatidylinositol O-acyltransferase activity"/>
    <property type="evidence" value="ECO:0007669"/>
    <property type="project" value="TreeGrafter"/>
</dbReference>
<evidence type="ECO:0000256" key="7">
    <source>
        <dbReference type="ARBA" id="ARBA00023136"/>
    </source>
</evidence>
<feature type="region of interest" description="Disordered" evidence="9">
    <location>
        <begin position="114"/>
        <end position="137"/>
    </location>
</feature>
<evidence type="ECO:0000256" key="3">
    <source>
        <dbReference type="ARBA" id="ARBA00007559"/>
    </source>
</evidence>
<feature type="transmembrane region" description="Helical" evidence="8">
    <location>
        <begin position="314"/>
        <end position="337"/>
    </location>
</feature>
<dbReference type="PANTHER" id="PTHR20661">
    <property type="entry name" value="PHOSPHATIDYLINOSITOL-GLYCAN BIOSYNTHESIS CLASS W PROTEIN"/>
    <property type="match status" value="1"/>
</dbReference>
<evidence type="ECO:0000313" key="11">
    <source>
        <dbReference type="Proteomes" id="UP001388673"/>
    </source>
</evidence>
<proteinExistence type="inferred from homology"/>